<evidence type="ECO:0000256" key="3">
    <source>
        <dbReference type="ARBA" id="ARBA00022960"/>
    </source>
</evidence>
<dbReference type="Pfam" id="PF04085">
    <property type="entry name" value="MreC"/>
    <property type="match status" value="1"/>
</dbReference>
<dbReference type="Gene3D" id="2.40.10.340">
    <property type="entry name" value="Rod shape-determining protein MreC, domain 1"/>
    <property type="match status" value="1"/>
</dbReference>
<dbReference type="AlphaFoldDB" id="A0A3B0X196"/>
<evidence type="ECO:0000313" key="6">
    <source>
        <dbReference type="EMBL" id="VAW58283.1"/>
    </source>
</evidence>
<dbReference type="EMBL" id="UOFH01000002">
    <property type="protein sequence ID" value="VAW58283.1"/>
    <property type="molecule type" value="Genomic_DNA"/>
</dbReference>
<protein>
    <recommendedName>
        <fullName evidence="2">Cell shape-determining protein MreC</fullName>
    </recommendedName>
    <alternativeName>
        <fullName evidence="4">Cell shape protein MreC</fullName>
    </alternativeName>
</protein>
<evidence type="ECO:0000256" key="4">
    <source>
        <dbReference type="ARBA" id="ARBA00032089"/>
    </source>
</evidence>
<evidence type="ECO:0000256" key="2">
    <source>
        <dbReference type="ARBA" id="ARBA00013855"/>
    </source>
</evidence>
<proteinExistence type="inferred from homology"/>
<dbReference type="NCBIfam" id="TIGR00219">
    <property type="entry name" value="mreC"/>
    <property type="match status" value="1"/>
</dbReference>
<keyword evidence="3" id="KW-0133">Cell shape</keyword>
<dbReference type="PIRSF" id="PIRSF038471">
    <property type="entry name" value="MreC"/>
    <property type="match status" value="1"/>
</dbReference>
<feature type="domain" description="Rod shape-determining protein MreC beta-barrel core" evidence="5">
    <location>
        <begin position="125"/>
        <end position="271"/>
    </location>
</feature>
<evidence type="ECO:0000256" key="1">
    <source>
        <dbReference type="ARBA" id="ARBA00009369"/>
    </source>
</evidence>
<evidence type="ECO:0000259" key="5">
    <source>
        <dbReference type="Pfam" id="PF04085"/>
    </source>
</evidence>
<dbReference type="InterPro" id="IPR042177">
    <property type="entry name" value="Cell/Rod_1"/>
</dbReference>
<organism evidence="6">
    <name type="scientific">hydrothermal vent metagenome</name>
    <dbReference type="NCBI Taxonomy" id="652676"/>
    <lineage>
        <taxon>unclassified sequences</taxon>
        <taxon>metagenomes</taxon>
        <taxon>ecological metagenomes</taxon>
    </lineage>
</organism>
<comment type="similarity">
    <text evidence="1">Belongs to the MreC family.</text>
</comment>
<dbReference type="InterPro" id="IPR042175">
    <property type="entry name" value="Cell/Rod_MreC_2"/>
</dbReference>
<dbReference type="Gene3D" id="2.40.10.350">
    <property type="entry name" value="Rod shape-determining protein MreC, domain 2"/>
    <property type="match status" value="1"/>
</dbReference>
<dbReference type="InterPro" id="IPR055342">
    <property type="entry name" value="MreC_beta-barrel_core"/>
</dbReference>
<dbReference type="PANTHER" id="PTHR34138:SF1">
    <property type="entry name" value="CELL SHAPE-DETERMINING PROTEIN MREC"/>
    <property type="match status" value="1"/>
</dbReference>
<name>A0A3B0X196_9ZZZZ</name>
<sequence length="294" mass="32799">MQPLFLQGPSVTLRTILLVIASIVIMVADHRWQTLETVRGGIESYVVYPLRYTINLPSRLVGWWDESLSAQEELLTENKKLQEQQLRAQVSLQKLSVLEKENDRLRKMLSAQPKVGEMVLIAEILAIDLDPYKQQVILNKGRNKDVYIGQPIIDAWGVMGQVVHLGAYSSTALLISDPSHAIPVQVNRSGLRSTAFGTGNSQLLELRYIPHNADLEIGDVINTSGMGGRFPPNYPVGRIISIERPAGESFATVLAEPVAHLDRSREVLLVWHKKQIKDVIEKSENVDAKKGAKK</sequence>
<accession>A0A3B0X196</accession>
<dbReference type="GO" id="GO:0008360">
    <property type="term" value="P:regulation of cell shape"/>
    <property type="evidence" value="ECO:0007669"/>
    <property type="project" value="UniProtKB-KW"/>
</dbReference>
<gene>
    <name evidence="6" type="ORF">MNBD_GAMMA08-2782</name>
</gene>
<dbReference type="GO" id="GO:0005886">
    <property type="term" value="C:plasma membrane"/>
    <property type="evidence" value="ECO:0007669"/>
    <property type="project" value="TreeGrafter"/>
</dbReference>
<dbReference type="PANTHER" id="PTHR34138">
    <property type="entry name" value="CELL SHAPE-DETERMINING PROTEIN MREC"/>
    <property type="match status" value="1"/>
</dbReference>
<reference evidence="6" key="1">
    <citation type="submission" date="2018-06" db="EMBL/GenBank/DDBJ databases">
        <authorList>
            <person name="Zhirakovskaya E."/>
        </authorList>
    </citation>
    <scope>NUCLEOTIDE SEQUENCE</scope>
</reference>
<dbReference type="InterPro" id="IPR007221">
    <property type="entry name" value="MreC"/>
</dbReference>